<dbReference type="KEGG" id="sbz:A464_2144"/>
<protein>
    <submittedName>
        <fullName evidence="1">Uncharacterized protein</fullName>
    </submittedName>
</protein>
<evidence type="ECO:0000313" key="2">
    <source>
        <dbReference type="Proteomes" id="UP000015042"/>
    </source>
</evidence>
<dbReference type="AlphaFoldDB" id="S5MXL2"/>
<dbReference type="EMBL" id="CP006608">
    <property type="protein sequence ID" value="AGR59329.1"/>
    <property type="molecule type" value="Genomic_DNA"/>
</dbReference>
<gene>
    <name evidence="1" type="ORF">A464_2144</name>
</gene>
<reference evidence="1 2" key="1">
    <citation type="submission" date="2013-07" db="EMBL/GenBank/DDBJ databases">
        <title>Genome sequence of Salmonella bongori N268-08 - a rare clinical isolate.</title>
        <authorList>
            <person name="Marti R."/>
            <person name="Hagens S."/>
            <person name="Loessner M.J."/>
            <person name="Klumpp J."/>
        </authorList>
    </citation>
    <scope>NUCLEOTIDE SEQUENCE [LARGE SCALE GENOMIC DNA]</scope>
    <source>
        <strain evidence="1 2">N268-08</strain>
    </source>
</reference>
<dbReference type="HOGENOM" id="CLU_3332646_0_0_6"/>
<dbReference type="Proteomes" id="UP000015042">
    <property type="component" value="Chromosome"/>
</dbReference>
<name>S5MXL2_SALBN</name>
<evidence type="ECO:0000313" key="1">
    <source>
        <dbReference type="EMBL" id="AGR59329.1"/>
    </source>
</evidence>
<organism evidence="1 2">
    <name type="scientific">Salmonella bongori N268-08</name>
    <dbReference type="NCBI Taxonomy" id="1197719"/>
    <lineage>
        <taxon>Bacteria</taxon>
        <taxon>Pseudomonadati</taxon>
        <taxon>Pseudomonadota</taxon>
        <taxon>Gammaproteobacteria</taxon>
        <taxon>Enterobacterales</taxon>
        <taxon>Enterobacteriaceae</taxon>
        <taxon>Salmonella</taxon>
    </lineage>
</organism>
<proteinExistence type="predicted"/>
<dbReference type="PATRIC" id="fig|1197719.3.peg.2137"/>
<accession>S5MXL2</accession>
<sequence length="38" mass="4443">MPAVMPVFFIFFVIKLCKTYRKQIISITGIIDEKTITH</sequence>